<comment type="caution">
    <text evidence="2">The sequence shown here is derived from an EMBL/GenBank/DDBJ whole genome shotgun (WGS) entry which is preliminary data.</text>
</comment>
<feature type="chain" id="PRO_5045415911" evidence="1">
    <location>
        <begin position="30"/>
        <end position="476"/>
    </location>
</feature>
<gene>
    <name evidence="2" type="ORF">ACFFJ8_20185</name>
</gene>
<dbReference type="EMBL" id="JBHLVF010000034">
    <property type="protein sequence ID" value="MFC0393677.1"/>
    <property type="molecule type" value="Genomic_DNA"/>
</dbReference>
<sequence length="476" mass="52557">MSGKWRWMLRVCLCTGVMLAGMQGGGASAAGDAATTDSDLRSQQTDLSILWIVQQSAVNKMTTAIKKDAALSKMVGQAAYIPLKKEKGRNPLYRLYNGSSDHMDSMNVNEGKYSKEAVLGYPWNAAAKPAGTTALIRGFHSTNGDYALMSDYLKFPGYKVEVLKNAYGYPRFGSKVPLIELQGSKVKVKSNLAAGGAVWELWWNGKQMIDHLDYGREIQSSMSFTNATALPTEGGDGTADPDKSNMHGSPIAFWGNKVTPNFKKQSTRAVPLEWNFEHYNGGLPDVPVIYKDWKLGKDLYLDDKSIDLGSSYNYLRGQVIRYETVLQIPRTLNSTNIEIPTAYLTNDLRRGFTFDATKESVIEGLAEVKKEDYTDLGSNVFHLQYGVEAGGVIYATDDLQYALGVYGSTPGQGGSAKYFTLWKFGSFDSPSVTKWSAGNGWSTFKAGENRFTTYIVAGTLDQVRVAMRRLYVMGYR</sequence>
<name>A0ABV6JD42_9BACL</name>
<organism evidence="2 3">
    <name type="scientific">Paenibacillus mendelii</name>
    <dbReference type="NCBI Taxonomy" id="206163"/>
    <lineage>
        <taxon>Bacteria</taxon>
        <taxon>Bacillati</taxon>
        <taxon>Bacillota</taxon>
        <taxon>Bacilli</taxon>
        <taxon>Bacillales</taxon>
        <taxon>Paenibacillaceae</taxon>
        <taxon>Paenibacillus</taxon>
    </lineage>
</organism>
<evidence type="ECO:0000256" key="1">
    <source>
        <dbReference type="SAM" id="SignalP"/>
    </source>
</evidence>
<proteinExistence type="predicted"/>
<keyword evidence="3" id="KW-1185">Reference proteome</keyword>
<evidence type="ECO:0000313" key="3">
    <source>
        <dbReference type="Proteomes" id="UP001589818"/>
    </source>
</evidence>
<reference evidence="2 3" key="1">
    <citation type="submission" date="2024-09" db="EMBL/GenBank/DDBJ databases">
        <authorList>
            <person name="Sun Q."/>
            <person name="Mori K."/>
        </authorList>
    </citation>
    <scope>NUCLEOTIDE SEQUENCE [LARGE SCALE GENOMIC DNA]</scope>
    <source>
        <strain evidence="2 3">CCM 4839</strain>
    </source>
</reference>
<dbReference type="Proteomes" id="UP001589818">
    <property type="component" value="Unassembled WGS sequence"/>
</dbReference>
<dbReference type="RefSeq" id="WP_204820634.1">
    <property type="nucleotide sequence ID" value="NZ_JANHOF010000013.1"/>
</dbReference>
<evidence type="ECO:0000313" key="2">
    <source>
        <dbReference type="EMBL" id="MFC0393677.1"/>
    </source>
</evidence>
<feature type="signal peptide" evidence="1">
    <location>
        <begin position="1"/>
        <end position="29"/>
    </location>
</feature>
<keyword evidence="1" id="KW-0732">Signal</keyword>
<protein>
    <submittedName>
        <fullName evidence="2">Uncharacterized protein</fullName>
    </submittedName>
</protein>
<accession>A0ABV6JD42</accession>